<proteinExistence type="predicted"/>
<protein>
    <submittedName>
        <fullName evidence="1">Uncharacterized protein</fullName>
    </submittedName>
</protein>
<dbReference type="Proteomes" id="UP000283709">
    <property type="component" value="Unassembled WGS sequence"/>
</dbReference>
<name>A0A3R7EP59_9BURK</name>
<comment type="caution">
    <text evidence="1">The sequence shown here is derived from an EMBL/GenBank/DDBJ whole genome shotgun (WGS) entry which is preliminary data.</text>
</comment>
<accession>A0A3R7EP59</accession>
<evidence type="ECO:0000313" key="2">
    <source>
        <dbReference type="Proteomes" id="UP000283709"/>
    </source>
</evidence>
<dbReference type="AlphaFoldDB" id="A0A3R7EP59"/>
<organism evidence="1 2">
    <name type="scientific">Paraburkholderia fungorum</name>
    <dbReference type="NCBI Taxonomy" id="134537"/>
    <lineage>
        <taxon>Bacteria</taxon>
        <taxon>Pseudomonadati</taxon>
        <taxon>Pseudomonadota</taxon>
        <taxon>Betaproteobacteria</taxon>
        <taxon>Burkholderiales</taxon>
        <taxon>Burkholderiaceae</taxon>
        <taxon>Paraburkholderia</taxon>
    </lineage>
</organism>
<sequence length="214" mass="24765">MTADDMLDLFLAERQQPRVIDLTGGSPDLTPEWIAWFMEAMVKRGLEKDFYLWSDDNLSADFFWNLAPEHKEIIGSYRMYGRVTCFKGFDAESFAFNTAASSDEFERQLARFSRLAGSRIDLYAYVTLTSPYRDDLETRIAQFVDRLCSIHANLPLRTVPLEIQAFSPVLPRLDTSREQALEQQQRAITAWKEALQKRYSSEELAMPITEVRLD</sequence>
<dbReference type="EMBL" id="MCAS01000045">
    <property type="protein sequence ID" value="RKF35775.1"/>
    <property type="molecule type" value="Genomic_DNA"/>
</dbReference>
<evidence type="ECO:0000313" key="1">
    <source>
        <dbReference type="EMBL" id="RKF35775.1"/>
    </source>
</evidence>
<reference evidence="1 2" key="1">
    <citation type="submission" date="2016-07" db="EMBL/GenBank/DDBJ databases">
        <title>Genome analysis of Burkholderia fungorum ES3-20.</title>
        <authorList>
            <person name="Xu D."/>
            <person name="Yao R."/>
            <person name="Zheng S."/>
        </authorList>
    </citation>
    <scope>NUCLEOTIDE SEQUENCE [LARGE SCALE GENOMIC DNA]</scope>
    <source>
        <strain evidence="1 2">ES3-20</strain>
    </source>
</reference>
<gene>
    <name evidence="1" type="ORF">BCY88_09055</name>
</gene>